<dbReference type="Proteomes" id="UP001344251">
    <property type="component" value="Chromosome"/>
</dbReference>
<name>A0ABZ1FBE9_9ACTN</name>
<gene>
    <name evidence="1" type="ORF">OG863_06735</name>
</gene>
<dbReference type="Pfam" id="PF07311">
    <property type="entry name" value="Dodecin"/>
    <property type="match status" value="1"/>
</dbReference>
<keyword evidence="2" id="KW-1185">Reference proteome</keyword>
<dbReference type="EMBL" id="CP109106">
    <property type="protein sequence ID" value="WSB67680.1"/>
    <property type="molecule type" value="Genomic_DNA"/>
</dbReference>
<organism evidence="1 2">
    <name type="scientific">Streptomyces decoyicus</name>
    <dbReference type="NCBI Taxonomy" id="249567"/>
    <lineage>
        <taxon>Bacteria</taxon>
        <taxon>Bacillati</taxon>
        <taxon>Actinomycetota</taxon>
        <taxon>Actinomycetes</taxon>
        <taxon>Kitasatosporales</taxon>
        <taxon>Streptomycetaceae</taxon>
        <taxon>Streptomyces</taxon>
    </lineage>
</organism>
<evidence type="ECO:0000313" key="2">
    <source>
        <dbReference type="Proteomes" id="UP001344251"/>
    </source>
</evidence>
<proteinExistence type="predicted"/>
<dbReference type="InterPro" id="IPR050049">
    <property type="entry name" value="Dodecin_bact"/>
</dbReference>
<dbReference type="InterPro" id="IPR009923">
    <property type="entry name" value="Dodecin"/>
</dbReference>
<evidence type="ECO:0000313" key="1">
    <source>
        <dbReference type="EMBL" id="WSB67680.1"/>
    </source>
</evidence>
<dbReference type="Gene3D" id="3.30.1660.10">
    <property type="entry name" value="Flavin-binding protein dodecin"/>
    <property type="match status" value="1"/>
</dbReference>
<accession>A0ABZ1FBE9</accession>
<dbReference type="RefSeq" id="WP_326617014.1">
    <property type="nucleotide sequence ID" value="NZ_CP109106.1"/>
</dbReference>
<dbReference type="PANTHER" id="PTHR39324">
    <property type="entry name" value="CALCIUM DODECIN"/>
    <property type="match status" value="1"/>
</dbReference>
<dbReference type="InterPro" id="IPR036694">
    <property type="entry name" value="Dodecin-like_sf"/>
</dbReference>
<dbReference type="InterPro" id="IPR025543">
    <property type="entry name" value="Dodecin-like"/>
</dbReference>
<reference evidence="1 2" key="1">
    <citation type="submission" date="2022-10" db="EMBL/GenBank/DDBJ databases">
        <title>The complete genomes of actinobacterial strains from the NBC collection.</title>
        <authorList>
            <person name="Joergensen T.S."/>
            <person name="Alvarez Arevalo M."/>
            <person name="Sterndorff E.B."/>
            <person name="Faurdal D."/>
            <person name="Vuksanovic O."/>
            <person name="Mourched A.-S."/>
            <person name="Charusanti P."/>
            <person name="Shaw S."/>
            <person name="Blin K."/>
            <person name="Weber T."/>
        </authorList>
    </citation>
    <scope>NUCLEOTIDE SEQUENCE [LARGE SCALE GENOMIC DNA]</scope>
    <source>
        <strain evidence="1 2">NBC 01774</strain>
    </source>
</reference>
<dbReference type="SUPFAM" id="SSF89807">
    <property type="entry name" value="Dodecin-like"/>
    <property type="match status" value="1"/>
</dbReference>
<dbReference type="PANTHER" id="PTHR39324:SF1">
    <property type="entry name" value="CALCIUM DODECIN"/>
    <property type="match status" value="1"/>
</dbReference>
<protein>
    <submittedName>
        <fullName evidence="1">Dodecin family protein</fullName>
    </submittedName>
</protein>
<sequence>MTDRTYRVTEIVGTSQQSLDAAIRNGIERASETLRNLDWFEMTQVRGHIVDGEIDHYQVGLKVGFRLEDAD</sequence>
<dbReference type="NCBIfam" id="NF043052">
    <property type="entry name" value="DodecBact"/>
    <property type="match status" value="1"/>
</dbReference>